<accession>A0A512NJF8</accession>
<proteinExistence type="predicted"/>
<evidence type="ECO:0000313" key="2">
    <source>
        <dbReference type="EMBL" id="GEP59083.1"/>
    </source>
</evidence>
<dbReference type="AlphaFoldDB" id="A0A512NJF8"/>
<sequence length="138" mass="14749">MIATKAAVGAADPRKDITMATNDDPDFEPVHDASPTDHVLTELQLFGHRPFEDEPDARPLPEAQTITGAIVDIFDVLVSTLTDTRLEPDLEDLLWSTVNLSIAASNVSNARSTTTSARSIAASASKMVRRSAQSSSSV</sequence>
<comment type="caution">
    <text evidence="2">The sequence shown here is derived from an EMBL/GenBank/DDBJ whole genome shotgun (WGS) entry which is preliminary data.</text>
</comment>
<gene>
    <name evidence="2" type="ORF">RSO01_62490</name>
</gene>
<evidence type="ECO:0000313" key="3">
    <source>
        <dbReference type="Proteomes" id="UP000321058"/>
    </source>
</evidence>
<reference evidence="2 3" key="1">
    <citation type="submission" date="2019-07" db="EMBL/GenBank/DDBJ databases">
        <title>Whole genome shotgun sequence of Reyranella soli NBRC 108950.</title>
        <authorList>
            <person name="Hosoyama A."/>
            <person name="Uohara A."/>
            <person name="Ohji S."/>
            <person name="Ichikawa N."/>
        </authorList>
    </citation>
    <scope>NUCLEOTIDE SEQUENCE [LARGE SCALE GENOMIC DNA]</scope>
    <source>
        <strain evidence="2 3">NBRC 108950</strain>
    </source>
</reference>
<protein>
    <submittedName>
        <fullName evidence="2">Uncharacterized protein</fullName>
    </submittedName>
</protein>
<keyword evidence="3" id="KW-1185">Reference proteome</keyword>
<dbReference type="EMBL" id="BKAJ01000118">
    <property type="protein sequence ID" value="GEP59083.1"/>
    <property type="molecule type" value="Genomic_DNA"/>
</dbReference>
<feature type="region of interest" description="Disordered" evidence="1">
    <location>
        <begin position="1"/>
        <end position="34"/>
    </location>
</feature>
<evidence type="ECO:0000256" key="1">
    <source>
        <dbReference type="SAM" id="MobiDB-lite"/>
    </source>
</evidence>
<name>A0A512NJF8_9HYPH</name>
<dbReference type="Proteomes" id="UP000321058">
    <property type="component" value="Unassembled WGS sequence"/>
</dbReference>
<organism evidence="2 3">
    <name type="scientific">Reyranella soli</name>
    <dbReference type="NCBI Taxonomy" id="1230389"/>
    <lineage>
        <taxon>Bacteria</taxon>
        <taxon>Pseudomonadati</taxon>
        <taxon>Pseudomonadota</taxon>
        <taxon>Alphaproteobacteria</taxon>
        <taxon>Hyphomicrobiales</taxon>
        <taxon>Reyranellaceae</taxon>
        <taxon>Reyranella</taxon>
    </lineage>
</organism>